<reference evidence="2 3" key="1">
    <citation type="submission" date="2021-06" db="EMBL/GenBank/DDBJ databases">
        <authorList>
            <person name="Jeong J.W."/>
        </authorList>
    </citation>
    <scope>NUCLEOTIDE SEQUENCE [LARGE SCALE GENOMIC DNA]</scope>
    <source>
        <strain evidence="2 3">MMS21-TAE1-1</strain>
    </source>
</reference>
<evidence type="ECO:0000313" key="3">
    <source>
        <dbReference type="Proteomes" id="UP000824166"/>
    </source>
</evidence>
<comment type="caution">
    <text evidence="2">The sequence shown here is derived from an EMBL/GenBank/DDBJ whole genome shotgun (WGS) entry which is preliminary data.</text>
</comment>
<dbReference type="RefSeq" id="WP_216925936.1">
    <property type="nucleotide sequence ID" value="NZ_JAHOPC010000010.1"/>
</dbReference>
<dbReference type="InterPro" id="IPR025375">
    <property type="entry name" value="DUF4365"/>
</dbReference>
<accession>A0ABS6IAE5</accession>
<feature type="domain" description="DUF4365" evidence="1">
    <location>
        <begin position="27"/>
        <end position="163"/>
    </location>
</feature>
<proteinExistence type="predicted"/>
<evidence type="ECO:0000313" key="2">
    <source>
        <dbReference type="EMBL" id="MBU8867816.1"/>
    </source>
</evidence>
<dbReference type="Proteomes" id="UP000824166">
    <property type="component" value="Unassembled WGS sequence"/>
</dbReference>
<name>A0ABS6IAE5_9MICC</name>
<gene>
    <name evidence="2" type="ORF">KSW38_16130</name>
</gene>
<dbReference type="Pfam" id="PF14280">
    <property type="entry name" value="DUF4365"/>
    <property type="match status" value="1"/>
</dbReference>
<sequence>MTKFQDENQLKGRFGELLAAFAFPPEWVVRPIQYDYGLDLEVEVFHAIPSSDRRQKYQTWGEHSYLQVKTTDNVSFGKYKGSDKETEVLKFLIETTELRLVEAMGASVPVILFVVDRANLQVFYICLNDYISKILTPCNPAWRDQRMVTLYIPVRNQIKVSDKEFDPTSHWGYFARTARRSKIYSAANLTHHYSIELGYALVDLDAGESNPEIFSKAALQFLERANQYAWEIAELDIWRKTDSEWGAMEGFRETLTILHDRILQLKEPLKNLPSRGDEFEQAAFHFLGRVDFMRGVFTSLSTIGRLYEQIGRLERLPGDDPFEM</sequence>
<dbReference type="EMBL" id="JAHOPC010000010">
    <property type="protein sequence ID" value="MBU8867816.1"/>
    <property type="molecule type" value="Genomic_DNA"/>
</dbReference>
<protein>
    <submittedName>
        <fullName evidence="2">DUF4365 domain-containing protein</fullName>
    </submittedName>
</protein>
<organism evidence="2 3">
    <name type="scientific">Paenarthrobacter aromaticivorans</name>
    <dbReference type="NCBI Taxonomy" id="2849150"/>
    <lineage>
        <taxon>Bacteria</taxon>
        <taxon>Bacillati</taxon>
        <taxon>Actinomycetota</taxon>
        <taxon>Actinomycetes</taxon>
        <taxon>Micrococcales</taxon>
        <taxon>Micrococcaceae</taxon>
        <taxon>Paenarthrobacter</taxon>
    </lineage>
</organism>
<keyword evidence="3" id="KW-1185">Reference proteome</keyword>
<evidence type="ECO:0000259" key="1">
    <source>
        <dbReference type="Pfam" id="PF14280"/>
    </source>
</evidence>